<dbReference type="EMBL" id="QPJD01000018">
    <property type="protein sequence ID" value="RCW42217.1"/>
    <property type="molecule type" value="Genomic_DNA"/>
</dbReference>
<dbReference type="GO" id="GO:0006465">
    <property type="term" value="P:signal peptide processing"/>
    <property type="evidence" value="ECO:0007669"/>
    <property type="project" value="UniProtKB-UniRule"/>
</dbReference>
<dbReference type="InterPro" id="IPR001733">
    <property type="entry name" value="Peptidase_S26B"/>
</dbReference>
<reference evidence="3 4" key="1">
    <citation type="submission" date="2018-07" db="EMBL/GenBank/DDBJ databases">
        <title>Genomic Encyclopedia of Type Strains, Phase III (KMG-III): the genomes of soil and plant-associated and newly described type strains.</title>
        <authorList>
            <person name="Whitman W."/>
        </authorList>
    </citation>
    <scope>NUCLEOTIDE SEQUENCE [LARGE SCALE GENOMIC DNA]</scope>
    <source>
        <strain evidence="3 4">CECT 7506</strain>
    </source>
</reference>
<protein>
    <recommendedName>
        <fullName evidence="1">Signal peptidase I</fullName>
        <ecNumber evidence="1">3.4.21.89</ecNumber>
    </recommendedName>
</protein>
<keyword evidence="4" id="KW-1185">Reference proteome</keyword>
<evidence type="ECO:0000256" key="2">
    <source>
        <dbReference type="SAM" id="Phobius"/>
    </source>
</evidence>
<dbReference type="GO" id="GO:0009003">
    <property type="term" value="F:signal peptidase activity"/>
    <property type="evidence" value="ECO:0007669"/>
    <property type="project" value="UniProtKB-EC"/>
</dbReference>
<accession>A0A368VNP7</accession>
<dbReference type="AlphaFoldDB" id="A0A368VNP7"/>
<feature type="transmembrane region" description="Helical" evidence="2">
    <location>
        <begin position="124"/>
        <end position="143"/>
    </location>
</feature>
<dbReference type="RefSeq" id="WP_114383165.1">
    <property type="nucleotide sequence ID" value="NZ_QPJD01000018.1"/>
</dbReference>
<keyword evidence="2" id="KW-1133">Transmembrane helix</keyword>
<dbReference type="EC" id="3.4.21.89" evidence="1"/>
<dbReference type="Proteomes" id="UP000252415">
    <property type="component" value="Unassembled WGS sequence"/>
</dbReference>
<keyword evidence="2" id="KW-0472">Membrane</keyword>
<comment type="caution">
    <text evidence="3">The sequence shown here is derived from an EMBL/GenBank/DDBJ whole genome shotgun (WGS) entry which is preliminary data.</text>
</comment>
<evidence type="ECO:0000313" key="4">
    <source>
        <dbReference type="Proteomes" id="UP000252415"/>
    </source>
</evidence>
<organism evidence="3 4">
    <name type="scientific">Paenibacillus prosopidis</name>
    <dbReference type="NCBI Taxonomy" id="630520"/>
    <lineage>
        <taxon>Bacteria</taxon>
        <taxon>Bacillati</taxon>
        <taxon>Bacillota</taxon>
        <taxon>Bacilli</taxon>
        <taxon>Bacillales</taxon>
        <taxon>Paenibacillaceae</taxon>
        <taxon>Paenibacillus</taxon>
    </lineage>
</organism>
<name>A0A368VNP7_9BACL</name>
<dbReference type="NCBIfam" id="TIGR02228">
    <property type="entry name" value="sigpep_I_arch"/>
    <property type="match status" value="1"/>
</dbReference>
<evidence type="ECO:0000313" key="3">
    <source>
        <dbReference type="EMBL" id="RCW42217.1"/>
    </source>
</evidence>
<dbReference type="OrthoDB" id="2860586at2"/>
<sequence>MPANLTACYLIKEVIRKQGWVELPAEGTSMYPLIKQGNICRFVPCEAMKLKKGEIILFHTLSGSLVAHRLLSVESLNEQVTYRLKGDTNFGADEPVGQEQLIGKLTSINKGKYRIKLPSLSVHVWSQMILLFPILTVFLRAYLNRRCPNEIYTSSEKN</sequence>
<dbReference type="CDD" id="cd06462">
    <property type="entry name" value="Peptidase_S24_S26"/>
    <property type="match status" value="1"/>
</dbReference>
<proteinExistence type="predicted"/>
<keyword evidence="2" id="KW-0812">Transmembrane</keyword>
<dbReference type="GO" id="GO:0004252">
    <property type="term" value="F:serine-type endopeptidase activity"/>
    <property type="evidence" value="ECO:0007669"/>
    <property type="project" value="UniProtKB-UniRule"/>
</dbReference>
<gene>
    <name evidence="3" type="ORF">DFP97_11846</name>
</gene>
<dbReference type="GO" id="GO:0016020">
    <property type="term" value="C:membrane"/>
    <property type="evidence" value="ECO:0007669"/>
    <property type="project" value="UniProtKB-UniRule"/>
</dbReference>
<evidence type="ECO:0000256" key="1">
    <source>
        <dbReference type="NCBIfam" id="TIGR02228"/>
    </source>
</evidence>